<dbReference type="RefSeq" id="WP_348703862.1">
    <property type="nucleotide sequence ID" value="NZ_CAXIYA010000012.1"/>
</dbReference>
<evidence type="ECO:0008006" key="3">
    <source>
        <dbReference type="Google" id="ProtNLM"/>
    </source>
</evidence>
<keyword evidence="2" id="KW-1185">Reference proteome</keyword>
<organism evidence="1 2">
    <name type="scientific">Tenacibaculum vairaonense</name>
    <dbReference type="NCBI Taxonomy" id="3137860"/>
    <lineage>
        <taxon>Bacteria</taxon>
        <taxon>Pseudomonadati</taxon>
        <taxon>Bacteroidota</taxon>
        <taxon>Flavobacteriia</taxon>
        <taxon>Flavobacteriales</taxon>
        <taxon>Flavobacteriaceae</taxon>
        <taxon>Tenacibaculum</taxon>
    </lineage>
</organism>
<accession>A0ABM9PH03</accession>
<protein>
    <recommendedName>
        <fullName evidence="3">LURP-one-related family protein</fullName>
    </recommendedName>
</protein>
<name>A0ABM9PH03_9FLAO</name>
<gene>
    <name evidence="1" type="ORF">T190115A13A_110022</name>
</gene>
<sequence>MEYTLEGYGNRLDIYYKNTSIFYAIRKRRWFKPNHIYICDQNDKIILKLEKEALFLSDYDITEFSKRFFNTKPKLHWNGAAYKLSKTQTLGIKSKWLPWLQKDIKLNERIIGHTKIKPFNLEQKVEISFNTQDKNIIDLSLILLLIKYFIDNENNG</sequence>
<reference evidence="1 2" key="1">
    <citation type="submission" date="2024-05" db="EMBL/GenBank/DDBJ databases">
        <authorList>
            <person name="Duchaud E."/>
        </authorList>
    </citation>
    <scope>NUCLEOTIDE SEQUENCE [LARGE SCALE GENOMIC DNA]</scope>
    <source>
        <strain evidence="1">Ena-SAMPLE-TAB-13-05-2024-13:56:06:370-140305</strain>
    </source>
</reference>
<evidence type="ECO:0000313" key="1">
    <source>
        <dbReference type="EMBL" id="CAL2104886.1"/>
    </source>
</evidence>
<evidence type="ECO:0000313" key="2">
    <source>
        <dbReference type="Proteomes" id="UP001497602"/>
    </source>
</evidence>
<dbReference type="Proteomes" id="UP001497602">
    <property type="component" value="Unassembled WGS sequence"/>
</dbReference>
<comment type="caution">
    <text evidence="1">The sequence shown here is derived from an EMBL/GenBank/DDBJ whole genome shotgun (WGS) entry which is preliminary data.</text>
</comment>
<dbReference type="EMBL" id="CAXJRC010000002">
    <property type="protein sequence ID" value="CAL2104886.1"/>
    <property type="molecule type" value="Genomic_DNA"/>
</dbReference>
<proteinExistence type="predicted"/>